<comment type="caution">
    <text evidence="3">The sequence shown here is derived from an EMBL/GenBank/DDBJ whole genome shotgun (WGS) entry which is preliminary data.</text>
</comment>
<dbReference type="Proteomes" id="UP001341840">
    <property type="component" value="Unassembled WGS sequence"/>
</dbReference>
<evidence type="ECO:0000313" key="4">
    <source>
        <dbReference type="Proteomes" id="UP001341840"/>
    </source>
</evidence>
<dbReference type="InterPro" id="IPR018333">
    <property type="entry name" value="Squalene_cyclase"/>
</dbReference>
<dbReference type="Gene3D" id="1.50.10.20">
    <property type="match status" value="1"/>
</dbReference>
<proteinExistence type="predicted"/>
<dbReference type="EMBL" id="JASCZI010090687">
    <property type="protein sequence ID" value="MED6144977.1"/>
    <property type="molecule type" value="Genomic_DNA"/>
</dbReference>
<keyword evidence="1" id="KW-0677">Repeat</keyword>
<gene>
    <name evidence="3" type="primary">CASBPX2</name>
    <name evidence="3" type="ORF">PIB30_020628</name>
</gene>
<accession>A0ABU6T8E9</accession>
<evidence type="ECO:0000259" key="2">
    <source>
        <dbReference type="Pfam" id="PF13243"/>
    </source>
</evidence>
<evidence type="ECO:0000256" key="1">
    <source>
        <dbReference type="ARBA" id="ARBA00022737"/>
    </source>
</evidence>
<dbReference type="InterPro" id="IPR032696">
    <property type="entry name" value="SQ_cyclase_C"/>
</dbReference>
<name>A0ABU6T8E9_9FABA</name>
<sequence length="103" mass="11498">MCTGIHKSEGNKSHLVNTAWAMLALIEAGQAQKNPSPLHRAAMLFINSQMETGEFPHQEIRGVFNKNCTINYAAYRNIFPIWALAEDRNHVMLAPGKSSMETV</sequence>
<dbReference type="InterPro" id="IPR008930">
    <property type="entry name" value="Terpenoid_cyclase/PrenylTrfase"/>
</dbReference>
<dbReference type="PANTHER" id="PTHR11764">
    <property type="entry name" value="TERPENE CYCLASE/MUTASE FAMILY MEMBER"/>
    <property type="match status" value="1"/>
</dbReference>
<dbReference type="SUPFAM" id="SSF48239">
    <property type="entry name" value="Terpenoid cyclases/Protein prenyltransferases"/>
    <property type="match status" value="1"/>
</dbReference>
<organism evidence="3 4">
    <name type="scientific">Stylosanthes scabra</name>
    <dbReference type="NCBI Taxonomy" id="79078"/>
    <lineage>
        <taxon>Eukaryota</taxon>
        <taxon>Viridiplantae</taxon>
        <taxon>Streptophyta</taxon>
        <taxon>Embryophyta</taxon>
        <taxon>Tracheophyta</taxon>
        <taxon>Spermatophyta</taxon>
        <taxon>Magnoliopsida</taxon>
        <taxon>eudicotyledons</taxon>
        <taxon>Gunneridae</taxon>
        <taxon>Pentapetalae</taxon>
        <taxon>rosids</taxon>
        <taxon>fabids</taxon>
        <taxon>Fabales</taxon>
        <taxon>Fabaceae</taxon>
        <taxon>Papilionoideae</taxon>
        <taxon>50 kb inversion clade</taxon>
        <taxon>dalbergioids sensu lato</taxon>
        <taxon>Dalbergieae</taxon>
        <taxon>Pterocarpus clade</taxon>
        <taxon>Stylosanthes</taxon>
    </lineage>
</organism>
<keyword evidence="4" id="KW-1185">Reference proteome</keyword>
<protein>
    <submittedName>
        <fullName evidence="3">Cycloartenol synthase 2</fullName>
    </submittedName>
</protein>
<feature type="domain" description="Squalene cyclase C-terminal" evidence="2">
    <location>
        <begin position="11"/>
        <end position="88"/>
    </location>
</feature>
<evidence type="ECO:0000313" key="3">
    <source>
        <dbReference type="EMBL" id="MED6144977.1"/>
    </source>
</evidence>
<reference evidence="3 4" key="1">
    <citation type="journal article" date="2023" name="Plants (Basel)">
        <title>Bridging the Gap: Combining Genomics and Transcriptomics Approaches to Understand Stylosanthes scabra, an Orphan Legume from the Brazilian Caatinga.</title>
        <authorList>
            <person name="Ferreira-Neto J.R.C."/>
            <person name="da Silva M.D."/>
            <person name="Binneck E."/>
            <person name="de Melo N.F."/>
            <person name="da Silva R.H."/>
            <person name="de Melo A.L.T.M."/>
            <person name="Pandolfi V."/>
            <person name="Bustamante F.O."/>
            <person name="Brasileiro-Vidal A.C."/>
            <person name="Benko-Iseppon A.M."/>
        </authorList>
    </citation>
    <scope>NUCLEOTIDE SEQUENCE [LARGE SCALE GENOMIC DNA]</scope>
    <source>
        <tissue evidence="3">Leaves</tissue>
    </source>
</reference>
<dbReference type="PANTHER" id="PTHR11764:SF44">
    <property type="entry name" value="LANOSTEROL SYNTHASE"/>
    <property type="match status" value="1"/>
</dbReference>
<dbReference type="Pfam" id="PF13243">
    <property type="entry name" value="SQHop_cyclase_C"/>
    <property type="match status" value="1"/>
</dbReference>